<comment type="caution">
    <text evidence="3">The sequence shown here is derived from an EMBL/GenBank/DDBJ whole genome shotgun (WGS) entry which is preliminary data.</text>
</comment>
<feature type="transmembrane region" description="Helical" evidence="2">
    <location>
        <begin position="370"/>
        <end position="388"/>
    </location>
</feature>
<evidence type="ECO:0000313" key="4">
    <source>
        <dbReference type="Proteomes" id="UP001449582"/>
    </source>
</evidence>
<gene>
    <name evidence="3" type="ORF">UREOM_3700</name>
</gene>
<feature type="coiled-coil region" evidence="1">
    <location>
        <begin position="42"/>
        <end position="97"/>
    </location>
</feature>
<feature type="transmembrane region" description="Helical" evidence="2">
    <location>
        <begin position="217"/>
        <end position="238"/>
    </location>
</feature>
<sequence>MIITSDRPKKRFNIERNFSRYLQNKSVLTGNYNNQHTSVVSTTNYTEEINQAKEKLELLEQEFNETINKTPELITKIKILEDKIVAIKTYLEELNKLHKKSANTTSVKIQNVKYSAKTIRMGAVYKINKLWQKYLLTALIGAVASVIVWLLVQYTGVYSPGVSGIIQGLAKIIKIVLTNAGQTKLAMILYNAIFWGLYFVLNIPLLIFGYFKIGKQFALLTIVYIAFAQLVGLGLGFVNNGHGIFVFGDMSDLSSETSPLYVQGVQLIPWNSGKGIIPSLFIYAVVFALIGGINNSVIYILGSSTGGTDVFGFYYAKVKNKSIGTLLTYFNVASIILGVTLGSFVCWLINSTPEQRTTNAVVEAFFSPNLVASLLSSVLAGLIYNYFFPKNKIVKVQIYSKKAQEVAFFLIERDWQYKILISQSATDSLGGSFTNKSLETVCSYLNLPTLISNIREIDKEGLVTIYSIFGVDGELPTTTYEK</sequence>
<evidence type="ECO:0000256" key="1">
    <source>
        <dbReference type="SAM" id="Coils"/>
    </source>
</evidence>
<dbReference type="EMBL" id="BAABQM010000002">
    <property type="protein sequence ID" value="GAA5414659.1"/>
    <property type="molecule type" value="Genomic_DNA"/>
</dbReference>
<reference evidence="3" key="1">
    <citation type="submission" date="2024-02" db="EMBL/GenBank/DDBJ databases">
        <title>Draft genome sequence of new strains in genus Ureaplasma.</title>
        <authorList>
            <person name="Nakajima Y."/>
            <person name="Segawa T."/>
        </authorList>
    </citation>
    <scope>NUCLEOTIDE SEQUENCE [LARGE SCALE GENOMIC DNA]</scope>
    <source>
        <strain evidence="3">OM1</strain>
    </source>
</reference>
<evidence type="ECO:0000313" key="3">
    <source>
        <dbReference type="EMBL" id="GAA5414659.1"/>
    </source>
</evidence>
<keyword evidence="2" id="KW-0812">Transmembrane</keyword>
<keyword evidence="2" id="KW-0472">Membrane</keyword>
<accession>A0ABP9UD39</accession>
<dbReference type="Proteomes" id="UP001449582">
    <property type="component" value="Unassembled WGS sequence"/>
</dbReference>
<feature type="transmembrane region" description="Helical" evidence="2">
    <location>
        <begin position="328"/>
        <end position="350"/>
    </location>
</feature>
<keyword evidence="1" id="KW-0175">Coiled coil</keyword>
<feature type="transmembrane region" description="Helical" evidence="2">
    <location>
        <begin position="189"/>
        <end position="211"/>
    </location>
</feature>
<name>A0ABP9UD39_9BACT</name>
<organism evidence="3 4">
    <name type="scientific">Ureaplasma ceti</name>
    <dbReference type="NCBI Taxonomy" id="3119530"/>
    <lineage>
        <taxon>Bacteria</taxon>
        <taxon>Bacillati</taxon>
        <taxon>Mycoplasmatota</taxon>
        <taxon>Mycoplasmoidales</taxon>
        <taxon>Mycoplasmoidaceae</taxon>
        <taxon>Ureaplasma</taxon>
    </lineage>
</organism>
<dbReference type="PANTHER" id="PTHR33545:SF5">
    <property type="entry name" value="UPF0750 MEMBRANE PROTEIN YITT"/>
    <property type="match status" value="1"/>
</dbReference>
<dbReference type="InterPro" id="IPR051461">
    <property type="entry name" value="UPF0750_membrane"/>
</dbReference>
<proteinExistence type="predicted"/>
<dbReference type="PANTHER" id="PTHR33545">
    <property type="entry name" value="UPF0750 MEMBRANE PROTEIN YITT-RELATED"/>
    <property type="match status" value="1"/>
</dbReference>
<feature type="transmembrane region" description="Helical" evidence="2">
    <location>
        <begin position="134"/>
        <end position="152"/>
    </location>
</feature>
<feature type="transmembrane region" description="Helical" evidence="2">
    <location>
        <begin position="275"/>
        <end position="291"/>
    </location>
</feature>
<dbReference type="RefSeq" id="WP_353289820.1">
    <property type="nucleotide sequence ID" value="NZ_BAABQM010000002.1"/>
</dbReference>
<protein>
    <submittedName>
        <fullName evidence="3">YitT family protein</fullName>
    </submittedName>
</protein>
<evidence type="ECO:0000256" key="2">
    <source>
        <dbReference type="SAM" id="Phobius"/>
    </source>
</evidence>
<keyword evidence="4" id="KW-1185">Reference proteome</keyword>
<keyword evidence="2" id="KW-1133">Transmembrane helix</keyword>